<accession>W2CNY6</accession>
<dbReference type="EMBL" id="AYYD01001210">
    <property type="protein sequence ID" value="ETK08191.1"/>
    <property type="molecule type" value="Genomic_DNA"/>
</dbReference>
<dbReference type="AlphaFoldDB" id="W2CNY6"/>
<gene>
    <name evidence="1" type="ORF">T231_13935</name>
</gene>
<evidence type="ECO:0000313" key="1">
    <source>
        <dbReference type="EMBL" id="ETK08191.1"/>
    </source>
</evidence>
<name>W2CNY6_9BACT</name>
<dbReference type="Proteomes" id="UP000018874">
    <property type="component" value="Unassembled WGS sequence"/>
</dbReference>
<evidence type="ECO:0000313" key="2">
    <source>
        <dbReference type="Proteomes" id="UP000018874"/>
    </source>
</evidence>
<comment type="caution">
    <text evidence="1">The sequence shown here is derived from an EMBL/GenBank/DDBJ whole genome shotgun (WGS) entry which is preliminary data.</text>
</comment>
<organism evidence="1 2">
    <name type="scientific">Tannerella sp. oral taxon BU063 isolate Cell 6/7/9</name>
    <dbReference type="NCBI Taxonomy" id="1411021"/>
    <lineage>
        <taxon>Bacteria</taxon>
        <taxon>Pseudomonadati</taxon>
        <taxon>Bacteroidota</taxon>
        <taxon>Bacteroidia</taxon>
        <taxon>Bacteroidales</taxon>
        <taxon>Tannerellaceae</taxon>
        <taxon>Tannerella</taxon>
    </lineage>
</organism>
<reference evidence="1 2" key="1">
    <citation type="submission" date="2013-11" db="EMBL/GenBank/DDBJ databases">
        <title>Single cell genomics of uncultured Tannerella BU063 (oral taxon 286).</title>
        <authorList>
            <person name="Beall C.J."/>
            <person name="Campbell A.G."/>
            <person name="Griffen A.L."/>
            <person name="Podar M."/>
            <person name="Leys E.J."/>
        </authorList>
    </citation>
    <scope>NUCLEOTIDE SEQUENCE [LARGE SCALE GENOMIC DNA]</scope>
    <source>
        <strain evidence="1">Cell 6/7/9</strain>
    </source>
</reference>
<keyword evidence="2" id="KW-1185">Reference proteome</keyword>
<protein>
    <submittedName>
        <fullName evidence="1">Uncharacterized protein</fullName>
    </submittedName>
</protein>
<proteinExistence type="predicted"/>
<sequence>MKNKQDKVYGLKLTYGDHSFKASEIGREFGYRTLPKQFEFDNTLKPIIPSSYSSTRSTKDTTPIVQVTDSVVDTALDAAESLLSEVGEVTTLQTHGADYAEIAWQRRLRNEAGKKKKRGWGNRENRIKNTCFSNSHSNIAPSNDKRPLFVQILATSSASLVSTSLPVQCLRSTNFFFFREIFPNSFLRHQNLITREVKKLARHQNLITEK</sequence>